<evidence type="ECO:0000259" key="9">
    <source>
        <dbReference type="SMART" id="SM00977"/>
    </source>
</evidence>
<dbReference type="PANTHER" id="PTHR43033">
    <property type="entry name" value="TRNA(ILE)-LYSIDINE SYNTHASE-RELATED"/>
    <property type="match status" value="1"/>
</dbReference>
<accession>A0A063Y5U9</accession>
<dbReference type="InterPro" id="IPR012094">
    <property type="entry name" value="tRNA_Ile_lys_synt"/>
</dbReference>
<dbReference type="PANTHER" id="PTHR43033:SF1">
    <property type="entry name" value="TRNA(ILE)-LYSIDINE SYNTHASE-RELATED"/>
    <property type="match status" value="1"/>
</dbReference>
<evidence type="ECO:0000256" key="5">
    <source>
        <dbReference type="ARBA" id="ARBA00022741"/>
    </source>
</evidence>
<name>A0A063Y5U9_9GAMM</name>
<dbReference type="GO" id="GO:0006400">
    <property type="term" value="P:tRNA modification"/>
    <property type="evidence" value="ECO:0007669"/>
    <property type="project" value="UniProtKB-UniRule"/>
</dbReference>
<dbReference type="PATRIC" id="fig|267850.7.peg.1081"/>
<dbReference type="CDD" id="cd01992">
    <property type="entry name" value="TilS_N"/>
    <property type="match status" value="1"/>
</dbReference>
<dbReference type="Pfam" id="PF09179">
    <property type="entry name" value="TilS"/>
    <property type="match status" value="1"/>
</dbReference>
<dbReference type="HAMAP" id="MF_01161">
    <property type="entry name" value="tRNA_Ile_lys_synt"/>
    <property type="match status" value="1"/>
</dbReference>
<keyword evidence="6 8" id="KW-0067">ATP-binding</keyword>
<dbReference type="Proteomes" id="UP000027318">
    <property type="component" value="Unassembled WGS sequence"/>
</dbReference>
<dbReference type="InterPro" id="IPR012795">
    <property type="entry name" value="tRNA_Ile_lys_synt_N"/>
</dbReference>
<comment type="domain">
    <text evidence="8">The N-terminal region contains the highly conserved SGGXDS motif, predicted to be a P-loop motif involved in ATP binding.</text>
</comment>
<reference evidence="10 11" key="1">
    <citation type="journal article" date="2005" name="Int. J. Syst. Evol. Microbiol.">
        <title>Nitrincola lacisaponensis gen. nov., sp. nov., a novel alkaliphilic bacterium isolated from an alkaline, saline lake.</title>
        <authorList>
            <person name="Dimitriu P.A."/>
            <person name="Shukla S.K."/>
            <person name="Conradt J."/>
            <person name="Marquez M.C."/>
            <person name="Ventosa A."/>
            <person name="Maglia A."/>
            <person name="Peyton B.M."/>
            <person name="Pinkart H.C."/>
            <person name="Mormile M.R."/>
        </authorList>
    </citation>
    <scope>NUCLEOTIDE SEQUENCE [LARGE SCALE GENOMIC DNA]</scope>
    <source>
        <strain evidence="10 11">4CA</strain>
    </source>
</reference>
<dbReference type="SUPFAM" id="SSF82829">
    <property type="entry name" value="MesJ substrate recognition domain-like"/>
    <property type="match status" value="1"/>
</dbReference>
<evidence type="ECO:0000256" key="4">
    <source>
        <dbReference type="ARBA" id="ARBA00022694"/>
    </source>
</evidence>
<comment type="function">
    <text evidence="8">Ligates lysine onto the cytidine present at position 34 of the AUA codon-specific tRNA(Ile) that contains the anticodon CAU, in an ATP-dependent manner. Cytidine is converted to lysidine, thus changing the amino acid specificity of the tRNA from methionine to isoleucine.</text>
</comment>
<dbReference type="EC" id="6.3.4.19" evidence="8"/>
<gene>
    <name evidence="8" type="primary">tilS</name>
    <name evidence="10" type="ORF">ADINL_1087</name>
</gene>
<dbReference type="EMBL" id="JMSZ01000016">
    <property type="protein sequence ID" value="KDE40495.1"/>
    <property type="molecule type" value="Genomic_DNA"/>
</dbReference>
<sequence length="444" mass="50285">MPGMLTPVSCLASLPSRYPGIRRWCIAFSGGMDSHVLLFAAVQALPDASLLALHINHQLQPQASAWQVHCQQVAAQLNVPFKALQVSLSSASEQAAREARYAAFEQVLQPGDGLLMAHHAGDQAETLLFRLCRGTGVAGLAGMPEARPLQQGMLLRPFLALSRQMLQDWAVEQGLQWIEDPSNSTLHYDRNYLRLQVLPALTARWPALVSRLTETAGHMSEAQSLLNEMALADLQLCQERPEVLLLPVLQHLSQPHQHNLLRYWLASWGVRLSETRLRQLKQQFFVTAENPERELRLSPDVFLRTYRQRLFLCPASRVVEPLDRLLTPEDCSLTLPSGRLLLPDELLQTEQPLRLSYRREGDRIRPAGRQGQRKLSQLFQEAGVPPWLRDTWPIIRDAEGVLWVPGLCYDMRWQKKTASMGRWQPFGLSGEPFFVSLQYHLDPS</sequence>
<keyword evidence="5 8" id="KW-0547">Nucleotide-binding</keyword>
<dbReference type="GO" id="GO:0005737">
    <property type="term" value="C:cytoplasm"/>
    <property type="evidence" value="ECO:0007669"/>
    <property type="project" value="UniProtKB-SubCell"/>
</dbReference>
<protein>
    <recommendedName>
        <fullName evidence="8">tRNA(Ile)-lysidine synthase</fullName>
        <ecNumber evidence="8">6.3.4.19</ecNumber>
    </recommendedName>
    <alternativeName>
        <fullName evidence="8">tRNA(Ile)-2-lysyl-cytidine synthase</fullName>
    </alternativeName>
    <alternativeName>
        <fullName evidence="8">tRNA(Ile)-lysidine synthetase</fullName>
    </alternativeName>
</protein>
<dbReference type="Gene3D" id="1.20.59.20">
    <property type="match status" value="1"/>
</dbReference>
<evidence type="ECO:0000256" key="8">
    <source>
        <dbReference type="HAMAP-Rule" id="MF_01161"/>
    </source>
</evidence>
<comment type="caution">
    <text evidence="10">The sequence shown here is derived from an EMBL/GenBank/DDBJ whole genome shotgun (WGS) entry which is preliminary data.</text>
</comment>
<dbReference type="InterPro" id="IPR014729">
    <property type="entry name" value="Rossmann-like_a/b/a_fold"/>
</dbReference>
<proteinExistence type="inferred from homology"/>
<dbReference type="Gene3D" id="3.40.50.620">
    <property type="entry name" value="HUPs"/>
    <property type="match status" value="1"/>
</dbReference>
<dbReference type="SUPFAM" id="SSF56037">
    <property type="entry name" value="PheT/TilS domain"/>
    <property type="match status" value="1"/>
</dbReference>
<dbReference type="Pfam" id="PF01171">
    <property type="entry name" value="ATP_bind_3"/>
    <property type="match status" value="1"/>
</dbReference>
<comment type="catalytic activity">
    <reaction evidence="7 8">
        <text>cytidine(34) in tRNA(Ile2) + L-lysine + ATP = lysidine(34) in tRNA(Ile2) + AMP + diphosphate + H(+)</text>
        <dbReference type="Rhea" id="RHEA:43744"/>
        <dbReference type="Rhea" id="RHEA-COMP:10625"/>
        <dbReference type="Rhea" id="RHEA-COMP:10670"/>
        <dbReference type="ChEBI" id="CHEBI:15378"/>
        <dbReference type="ChEBI" id="CHEBI:30616"/>
        <dbReference type="ChEBI" id="CHEBI:32551"/>
        <dbReference type="ChEBI" id="CHEBI:33019"/>
        <dbReference type="ChEBI" id="CHEBI:82748"/>
        <dbReference type="ChEBI" id="CHEBI:83665"/>
        <dbReference type="ChEBI" id="CHEBI:456215"/>
        <dbReference type="EC" id="6.3.4.19"/>
    </reaction>
</comment>
<organism evidence="10 11">
    <name type="scientific">Nitrincola lacisaponensis</name>
    <dbReference type="NCBI Taxonomy" id="267850"/>
    <lineage>
        <taxon>Bacteria</taxon>
        <taxon>Pseudomonadati</taxon>
        <taxon>Pseudomonadota</taxon>
        <taxon>Gammaproteobacteria</taxon>
        <taxon>Oceanospirillales</taxon>
        <taxon>Oceanospirillaceae</taxon>
        <taxon>Nitrincola</taxon>
    </lineage>
</organism>
<feature type="binding site" evidence="8">
    <location>
        <begin position="29"/>
        <end position="34"/>
    </location>
    <ligand>
        <name>ATP</name>
        <dbReference type="ChEBI" id="CHEBI:30616"/>
    </ligand>
</feature>
<dbReference type="NCBIfam" id="TIGR02432">
    <property type="entry name" value="lysidine_TilS_N"/>
    <property type="match status" value="1"/>
</dbReference>
<evidence type="ECO:0000256" key="1">
    <source>
        <dbReference type="ARBA" id="ARBA00004496"/>
    </source>
</evidence>
<dbReference type="SMART" id="SM00977">
    <property type="entry name" value="TilS_C"/>
    <property type="match status" value="1"/>
</dbReference>
<dbReference type="InterPro" id="IPR011063">
    <property type="entry name" value="TilS/TtcA_N"/>
</dbReference>
<keyword evidence="3 8" id="KW-0436">Ligase</keyword>
<keyword evidence="11" id="KW-1185">Reference proteome</keyword>
<evidence type="ECO:0000256" key="3">
    <source>
        <dbReference type="ARBA" id="ARBA00022598"/>
    </source>
</evidence>
<dbReference type="AlphaFoldDB" id="A0A063Y5U9"/>
<feature type="domain" description="Lysidine-tRNA(Ile) synthetase C-terminal" evidence="9">
    <location>
        <begin position="353"/>
        <end position="413"/>
    </location>
</feature>
<evidence type="ECO:0000313" key="10">
    <source>
        <dbReference type="EMBL" id="KDE40495.1"/>
    </source>
</evidence>
<evidence type="ECO:0000256" key="7">
    <source>
        <dbReference type="ARBA" id="ARBA00048539"/>
    </source>
</evidence>
<dbReference type="STRING" id="267850.ADINL_1087"/>
<comment type="similarity">
    <text evidence="8">Belongs to the tRNA(Ile)-lysidine synthase family.</text>
</comment>
<comment type="subcellular location">
    <subcellularLocation>
        <location evidence="1 8">Cytoplasm</location>
    </subcellularLocation>
</comment>
<dbReference type="InterPro" id="IPR012796">
    <property type="entry name" value="Lysidine-tRNA-synth_C"/>
</dbReference>
<dbReference type="SUPFAM" id="SSF52402">
    <property type="entry name" value="Adenine nucleotide alpha hydrolases-like"/>
    <property type="match status" value="1"/>
</dbReference>
<evidence type="ECO:0000256" key="6">
    <source>
        <dbReference type="ARBA" id="ARBA00022840"/>
    </source>
</evidence>
<dbReference type="InterPro" id="IPR015262">
    <property type="entry name" value="tRNA_Ile_lys_synt_subst-bd"/>
</dbReference>
<keyword evidence="2 8" id="KW-0963">Cytoplasm</keyword>
<evidence type="ECO:0000313" key="11">
    <source>
        <dbReference type="Proteomes" id="UP000027318"/>
    </source>
</evidence>
<dbReference type="GO" id="GO:0032267">
    <property type="term" value="F:tRNA(Ile)-lysidine synthase activity"/>
    <property type="evidence" value="ECO:0007669"/>
    <property type="project" value="UniProtKB-EC"/>
</dbReference>
<dbReference type="GO" id="GO:0005524">
    <property type="term" value="F:ATP binding"/>
    <property type="evidence" value="ECO:0007669"/>
    <property type="project" value="UniProtKB-UniRule"/>
</dbReference>
<keyword evidence="4 8" id="KW-0819">tRNA processing</keyword>
<dbReference type="Pfam" id="PF11734">
    <property type="entry name" value="TilS_C"/>
    <property type="match status" value="1"/>
</dbReference>
<dbReference type="NCBIfam" id="TIGR02433">
    <property type="entry name" value="lysidine_TilS_C"/>
    <property type="match status" value="1"/>
</dbReference>
<evidence type="ECO:0000256" key="2">
    <source>
        <dbReference type="ARBA" id="ARBA00022490"/>
    </source>
</evidence>